<accession>A0AAV7RS05</accession>
<organism evidence="1 2">
    <name type="scientific">Pleurodeles waltl</name>
    <name type="common">Iberian ribbed newt</name>
    <dbReference type="NCBI Taxonomy" id="8319"/>
    <lineage>
        <taxon>Eukaryota</taxon>
        <taxon>Metazoa</taxon>
        <taxon>Chordata</taxon>
        <taxon>Craniata</taxon>
        <taxon>Vertebrata</taxon>
        <taxon>Euteleostomi</taxon>
        <taxon>Amphibia</taxon>
        <taxon>Batrachia</taxon>
        <taxon>Caudata</taxon>
        <taxon>Salamandroidea</taxon>
        <taxon>Salamandridae</taxon>
        <taxon>Pleurodelinae</taxon>
        <taxon>Pleurodeles</taxon>
    </lineage>
</organism>
<comment type="caution">
    <text evidence="1">The sequence shown here is derived from an EMBL/GenBank/DDBJ whole genome shotgun (WGS) entry which is preliminary data.</text>
</comment>
<protein>
    <submittedName>
        <fullName evidence="1">Uncharacterized protein</fullName>
    </submittedName>
</protein>
<dbReference type="EMBL" id="JANPWB010000009">
    <property type="protein sequence ID" value="KAJ1154337.1"/>
    <property type="molecule type" value="Genomic_DNA"/>
</dbReference>
<proteinExistence type="predicted"/>
<sequence length="67" mass="7632">VMVTITFTQMRDFVRTTVTHKRNWYCPLKCLQDKAPEQSLLDLADTGIQRLAVTFGATSRSRLNALC</sequence>
<gene>
    <name evidence="1" type="ORF">NDU88_007089</name>
</gene>
<feature type="non-terminal residue" evidence="1">
    <location>
        <position position="1"/>
    </location>
</feature>
<evidence type="ECO:0000313" key="2">
    <source>
        <dbReference type="Proteomes" id="UP001066276"/>
    </source>
</evidence>
<keyword evidence="2" id="KW-1185">Reference proteome</keyword>
<dbReference type="AlphaFoldDB" id="A0AAV7RS05"/>
<name>A0AAV7RS05_PLEWA</name>
<evidence type="ECO:0000313" key="1">
    <source>
        <dbReference type="EMBL" id="KAJ1154337.1"/>
    </source>
</evidence>
<dbReference type="Proteomes" id="UP001066276">
    <property type="component" value="Chromosome 5"/>
</dbReference>
<reference evidence="1" key="1">
    <citation type="journal article" date="2022" name="bioRxiv">
        <title>Sequencing and chromosome-scale assembly of the giantPleurodeles waltlgenome.</title>
        <authorList>
            <person name="Brown T."/>
            <person name="Elewa A."/>
            <person name="Iarovenko S."/>
            <person name="Subramanian E."/>
            <person name="Araus A.J."/>
            <person name="Petzold A."/>
            <person name="Susuki M."/>
            <person name="Suzuki K.-i.T."/>
            <person name="Hayashi T."/>
            <person name="Toyoda A."/>
            <person name="Oliveira C."/>
            <person name="Osipova E."/>
            <person name="Leigh N.D."/>
            <person name="Simon A."/>
            <person name="Yun M.H."/>
        </authorList>
    </citation>
    <scope>NUCLEOTIDE SEQUENCE</scope>
    <source>
        <strain evidence="1">20211129_DDA</strain>
        <tissue evidence="1">Liver</tissue>
    </source>
</reference>